<dbReference type="Proteomes" id="UP000790709">
    <property type="component" value="Unassembled WGS sequence"/>
</dbReference>
<feature type="non-terminal residue" evidence="1">
    <location>
        <position position="1"/>
    </location>
</feature>
<dbReference type="EMBL" id="MU266530">
    <property type="protein sequence ID" value="KAH7921362.1"/>
    <property type="molecule type" value="Genomic_DNA"/>
</dbReference>
<comment type="caution">
    <text evidence="1">The sequence shown here is derived from an EMBL/GenBank/DDBJ whole genome shotgun (WGS) entry which is preliminary data.</text>
</comment>
<protein>
    <submittedName>
        <fullName evidence="1">Uncharacterized protein</fullName>
    </submittedName>
</protein>
<name>A0ACB8B9A9_9AGAM</name>
<sequence length="163" mass="18571">FIEDVPKFMKMLRTQKSVVSGSVALYFFDPSRNCTPSDMDLYTPRRRKRRVMKFLKAEGYRVVPRTYPRHLEYGLSCGTSDVITVCDGRKCIDIVVALGRVSIAPIFRLYSSAVMNYISYPNLTARGRALYNPMVSVRGLPPPHLTRCYAKYASRGYDLAINP</sequence>
<evidence type="ECO:0000313" key="1">
    <source>
        <dbReference type="EMBL" id="KAH7921362.1"/>
    </source>
</evidence>
<reference evidence="1" key="1">
    <citation type="journal article" date="2021" name="New Phytol.">
        <title>Evolutionary innovations through gain and loss of genes in the ectomycorrhizal Boletales.</title>
        <authorList>
            <person name="Wu G."/>
            <person name="Miyauchi S."/>
            <person name="Morin E."/>
            <person name="Kuo A."/>
            <person name="Drula E."/>
            <person name="Varga T."/>
            <person name="Kohler A."/>
            <person name="Feng B."/>
            <person name="Cao Y."/>
            <person name="Lipzen A."/>
            <person name="Daum C."/>
            <person name="Hundley H."/>
            <person name="Pangilinan J."/>
            <person name="Johnson J."/>
            <person name="Barry K."/>
            <person name="LaButti K."/>
            <person name="Ng V."/>
            <person name="Ahrendt S."/>
            <person name="Min B."/>
            <person name="Choi I.G."/>
            <person name="Park H."/>
            <person name="Plett J.M."/>
            <person name="Magnuson J."/>
            <person name="Spatafora J.W."/>
            <person name="Nagy L.G."/>
            <person name="Henrissat B."/>
            <person name="Grigoriev I.V."/>
            <person name="Yang Z.L."/>
            <person name="Xu J."/>
            <person name="Martin F.M."/>
        </authorList>
    </citation>
    <scope>NUCLEOTIDE SEQUENCE</scope>
    <source>
        <strain evidence="1">KUC20120723A-06</strain>
    </source>
</reference>
<proteinExistence type="predicted"/>
<evidence type="ECO:0000313" key="2">
    <source>
        <dbReference type="Proteomes" id="UP000790709"/>
    </source>
</evidence>
<feature type="non-terminal residue" evidence="1">
    <location>
        <position position="163"/>
    </location>
</feature>
<keyword evidence="2" id="KW-1185">Reference proteome</keyword>
<gene>
    <name evidence="1" type="ORF">BV22DRAFT_986993</name>
</gene>
<accession>A0ACB8B9A9</accession>
<organism evidence="1 2">
    <name type="scientific">Leucogyrophana mollusca</name>
    <dbReference type="NCBI Taxonomy" id="85980"/>
    <lineage>
        <taxon>Eukaryota</taxon>
        <taxon>Fungi</taxon>
        <taxon>Dikarya</taxon>
        <taxon>Basidiomycota</taxon>
        <taxon>Agaricomycotina</taxon>
        <taxon>Agaricomycetes</taxon>
        <taxon>Agaricomycetidae</taxon>
        <taxon>Boletales</taxon>
        <taxon>Boletales incertae sedis</taxon>
        <taxon>Leucogyrophana</taxon>
    </lineage>
</organism>